<feature type="chain" id="PRO_5041273165" description="Magnesium transporter" evidence="7">
    <location>
        <begin position="23"/>
        <end position="133"/>
    </location>
</feature>
<evidence type="ECO:0000256" key="4">
    <source>
        <dbReference type="ARBA" id="ARBA00022989"/>
    </source>
</evidence>
<dbReference type="InterPro" id="IPR053279">
    <property type="entry name" value="EMC_subunit"/>
</dbReference>
<evidence type="ECO:0000313" key="8">
    <source>
        <dbReference type="EMBL" id="KAK0383106.1"/>
    </source>
</evidence>
<evidence type="ECO:0000256" key="2">
    <source>
        <dbReference type="ARBA" id="ARBA00006109"/>
    </source>
</evidence>
<dbReference type="GO" id="GO:0034975">
    <property type="term" value="P:protein folding in endoplasmic reticulum"/>
    <property type="evidence" value="ECO:0007669"/>
    <property type="project" value="TreeGrafter"/>
</dbReference>
<name>A0AA39G9Q5_SARSR</name>
<reference evidence="8" key="1">
    <citation type="submission" date="2022-10" db="EMBL/GenBank/DDBJ databases">
        <title>Determination and structural analysis of whole genome sequence of Sarocladium strictum F4-1.</title>
        <authorList>
            <person name="Hu L."/>
            <person name="Jiang Y."/>
        </authorList>
    </citation>
    <scope>NUCLEOTIDE SEQUENCE</scope>
    <source>
        <strain evidence="8">F4-1</strain>
    </source>
</reference>
<dbReference type="PANTHER" id="PTHR28144:SF1">
    <property type="entry name" value="ER MEMBRANE PROTEIN COMPLEX SUBUNIT 5"/>
    <property type="match status" value="1"/>
</dbReference>
<feature type="transmembrane region" description="Helical" evidence="6">
    <location>
        <begin position="46"/>
        <end position="66"/>
    </location>
</feature>
<evidence type="ECO:0000256" key="1">
    <source>
        <dbReference type="ARBA" id="ARBA00004127"/>
    </source>
</evidence>
<keyword evidence="4 6" id="KW-1133">Transmembrane helix</keyword>
<sequence>MAWTARLLTVTGLLFLAHACYSAQEHITLSSNLAHVSENTTSSLPIDIAVETVVATLIVVLGLILSSPQPRPIQWRTWAGKIEREGPNGFRTSSGEVEKDYRGNPYMALESRQSFVDIRKQRREFAEWAKGKQ</sequence>
<comment type="similarity">
    <text evidence="2">Belongs to the membrane magnesium transporter (TC 1.A.67) family.</text>
</comment>
<gene>
    <name evidence="8" type="ORF">NLU13_9019</name>
</gene>
<keyword evidence="5 6" id="KW-0472">Membrane</keyword>
<dbReference type="InterPro" id="IPR018937">
    <property type="entry name" value="MMgT"/>
</dbReference>
<keyword evidence="3 6" id="KW-0812">Transmembrane</keyword>
<dbReference type="GO" id="GO:0072546">
    <property type="term" value="C:EMC complex"/>
    <property type="evidence" value="ECO:0007669"/>
    <property type="project" value="TreeGrafter"/>
</dbReference>
<evidence type="ECO:0008006" key="10">
    <source>
        <dbReference type="Google" id="ProtNLM"/>
    </source>
</evidence>
<protein>
    <recommendedName>
        <fullName evidence="10">Magnesium transporter</fullName>
    </recommendedName>
</protein>
<dbReference type="PANTHER" id="PTHR28144">
    <property type="entry name" value="ER MEMBRANE PROTEIN COMPLEX SUBUNIT 5"/>
    <property type="match status" value="1"/>
</dbReference>
<evidence type="ECO:0000256" key="7">
    <source>
        <dbReference type="SAM" id="SignalP"/>
    </source>
</evidence>
<comment type="subcellular location">
    <subcellularLocation>
        <location evidence="1">Endomembrane system</location>
        <topology evidence="1">Multi-pass membrane protein</topology>
    </subcellularLocation>
</comment>
<evidence type="ECO:0000256" key="6">
    <source>
        <dbReference type="SAM" id="Phobius"/>
    </source>
</evidence>
<feature type="signal peptide" evidence="7">
    <location>
        <begin position="1"/>
        <end position="22"/>
    </location>
</feature>
<dbReference type="AlphaFoldDB" id="A0AA39G9Q5"/>
<dbReference type="EMBL" id="JAPDFR010000009">
    <property type="protein sequence ID" value="KAK0383106.1"/>
    <property type="molecule type" value="Genomic_DNA"/>
</dbReference>
<organism evidence="8 9">
    <name type="scientific">Sarocladium strictum</name>
    <name type="common">Black bundle disease fungus</name>
    <name type="synonym">Acremonium strictum</name>
    <dbReference type="NCBI Taxonomy" id="5046"/>
    <lineage>
        <taxon>Eukaryota</taxon>
        <taxon>Fungi</taxon>
        <taxon>Dikarya</taxon>
        <taxon>Ascomycota</taxon>
        <taxon>Pezizomycotina</taxon>
        <taxon>Sordariomycetes</taxon>
        <taxon>Hypocreomycetidae</taxon>
        <taxon>Hypocreales</taxon>
        <taxon>Sarocladiaceae</taxon>
        <taxon>Sarocladium</taxon>
    </lineage>
</organism>
<evidence type="ECO:0000256" key="3">
    <source>
        <dbReference type="ARBA" id="ARBA00022692"/>
    </source>
</evidence>
<accession>A0AA39G9Q5</accession>
<keyword evidence="7" id="KW-0732">Signal</keyword>
<keyword evidence="9" id="KW-1185">Reference proteome</keyword>
<dbReference type="Proteomes" id="UP001175261">
    <property type="component" value="Unassembled WGS sequence"/>
</dbReference>
<evidence type="ECO:0000256" key="5">
    <source>
        <dbReference type="ARBA" id="ARBA00023136"/>
    </source>
</evidence>
<evidence type="ECO:0000313" key="9">
    <source>
        <dbReference type="Proteomes" id="UP001175261"/>
    </source>
</evidence>
<proteinExistence type="inferred from homology"/>
<comment type="caution">
    <text evidence="8">The sequence shown here is derived from an EMBL/GenBank/DDBJ whole genome shotgun (WGS) entry which is preliminary data.</text>
</comment>
<dbReference type="Pfam" id="PF10270">
    <property type="entry name" value="MMgT"/>
    <property type="match status" value="1"/>
</dbReference>